<keyword evidence="1" id="KW-1133">Transmembrane helix</keyword>
<sequence length="162" mass="17266">MRDYQKYAITLAIFAAVLYLALVVAGLGVVSLVTNRDVIVDPDAGPLLGPTMVAVSVVFVTGRMVWVGIRTRPEHQRVMLGYSLVTGVVAAAVFVAAGALVYLFGNGDLRATTSFALGIVLGPFTALTALFAFAVTLAYSWLLAAHVGSQGRPLWPWERRGE</sequence>
<gene>
    <name evidence="2" type="ORF">BJ997_000069</name>
</gene>
<feature type="transmembrane region" description="Helical" evidence="1">
    <location>
        <begin position="115"/>
        <end position="142"/>
    </location>
</feature>
<name>A0A7W8ZSS2_9MICO</name>
<evidence type="ECO:0000313" key="3">
    <source>
        <dbReference type="Proteomes" id="UP000561726"/>
    </source>
</evidence>
<evidence type="ECO:0000313" key="2">
    <source>
        <dbReference type="EMBL" id="MBB5639521.1"/>
    </source>
</evidence>
<dbReference type="InterPro" id="IPR046124">
    <property type="entry name" value="DUF6121"/>
</dbReference>
<keyword evidence="1" id="KW-0472">Membrane</keyword>
<feature type="transmembrane region" description="Helical" evidence="1">
    <location>
        <begin position="7"/>
        <end position="27"/>
    </location>
</feature>
<dbReference type="AlphaFoldDB" id="A0A7W8ZSS2"/>
<feature type="transmembrane region" description="Helical" evidence="1">
    <location>
        <begin position="47"/>
        <end position="66"/>
    </location>
</feature>
<dbReference type="OrthoDB" id="5124736at2"/>
<organism evidence="2 3">
    <name type="scientific">Cryobacterium roopkundense</name>
    <dbReference type="NCBI Taxonomy" id="1001240"/>
    <lineage>
        <taxon>Bacteria</taxon>
        <taxon>Bacillati</taxon>
        <taxon>Actinomycetota</taxon>
        <taxon>Actinomycetes</taxon>
        <taxon>Micrococcales</taxon>
        <taxon>Microbacteriaceae</taxon>
        <taxon>Cryobacterium</taxon>
    </lineage>
</organism>
<keyword evidence="1" id="KW-0812">Transmembrane</keyword>
<dbReference type="EMBL" id="JACHBQ010000001">
    <property type="protein sequence ID" value="MBB5639521.1"/>
    <property type="molecule type" value="Genomic_DNA"/>
</dbReference>
<dbReference type="Proteomes" id="UP000561726">
    <property type="component" value="Unassembled WGS sequence"/>
</dbReference>
<dbReference type="RefSeq" id="WP_052541837.1">
    <property type="nucleotide sequence ID" value="NZ_JACHBQ010000001.1"/>
</dbReference>
<evidence type="ECO:0000256" key="1">
    <source>
        <dbReference type="SAM" id="Phobius"/>
    </source>
</evidence>
<reference evidence="2 3" key="1">
    <citation type="submission" date="2020-08" db="EMBL/GenBank/DDBJ databases">
        <title>Sequencing the genomes of 1000 actinobacteria strains.</title>
        <authorList>
            <person name="Klenk H.-P."/>
        </authorList>
    </citation>
    <scope>NUCLEOTIDE SEQUENCE [LARGE SCALE GENOMIC DNA]</scope>
    <source>
        <strain evidence="2 3">DSM 21065</strain>
    </source>
</reference>
<feature type="transmembrane region" description="Helical" evidence="1">
    <location>
        <begin position="78"/>
        <end position="103"/>
    </location>
</feature>
<proteinExistence type="predicted"/>
<protein>
    <submittedName>
        <fullName evidence="2">Uncharacterized protein</fullName>
    </submittedName>
</protein>
<dbReference type="Pfam" id="PF19616">
    <property type="entry name" value="DUF6121"/>
    <property type="match status" value="1"/>
</dbReference>
<accession>A0A7W8ZSS2</accession>
<comment type="caution">
    <text evidence="2">The sequence shown here is derived from an EMBL/GenBank/DDBJ whole genome shotgun (WGS) entry which is preliminary data.</text>
</comment>